<dbReference type="STRING" id="1071383.J7R8L8"/>
<dbReference type="Proteomes" id="UP000006310">
    <property type="component" value="Chromosome 7"/>
</dbReference>
<dbReference type="GO" id="GO:0006307">
    <property type="term" value="P:DNA alkylation repair"/>
    <property type="evidence" value="ECO:0007669"/>
    <property type="project" value="EnsemblFungi"/>
</dbReference>
<sequence>MITRAQKRSRAETEKQDDDNEHKQRLKEDEIVLPSDFIEKHTNEFVIGCERVLEVDPSVRTIMLLNSFMLFYRTDDSDDIAKVSLQDAFTRLGSTIMGQQISNNAAMSIRKRFMDHFDGLFPTFLTLHKDLKDPEKRSIIKACGLSDRKLSYLESLALYFSENSKEIDTLFKTRDNDSEVVDHLVNNIKGIGPWSAKMFLLTALKRLNVFVPEDLGIARGFSRYISDKPELLAELMKNRGSVIKKSKIKHKKFNWTIYDDDIMEACADRFAPYRSIFMVLMWRLSSEDTMAMVKIEKEFMQQI</sequence>
<dbReference type="Gene3D" id="1.10.1670.40">
    <property type="match status" value="1"/>
</dbReference>
<dbReference type="AlphaFoldDB" id="J7R8L8"/>
<dbReference type="EMBL" id="HE978320">
    <property type="protein sequence ID" value="CCK71215.1"/>
    <property type="molecule type" value="Genomic_DNA"/>
</dbReference>
<dbReference type="InterPro" id="IPR000035">
    <property type="entry name" value="Alkylbase_DNA_glycsylse_CS"/>
</dbReference>
<dbReference type="InterPro" id="IPR051912">
    <property type="entry name" value="Alkylbase_DNA_Glycosylase/TA"/>
</dbReference>
<dbReference type="PANTHER" id="PTHR43003">
    <property type="entry name" value="DNA-3-METHYLADENINE GLYCOSYLASE"/>
    <property type="match status" value="1"/>
</dbReference>
<dbReference type="RefSeq" id="XP_022465461.1">
    <property type="nucleotide sequence ID" value="XM_022609024.1"/>
</dbReference>
<evidence type="ECO:0000313" key="7">
    <source>
        <dbReference type="Proteomes" id="UP000006310"/>
    </source>
</evidence>
<feature type="region of interest" description="Disordered" evidence="4">
    <location>
        <begin position="1"/>
        <end position="26"/>
    </location>
</feature>
<dbReference type="PROSITE" id="PS00516">
    <property type="entry name" value="ALKYLBASE_DNA_GLYCOS"/>
    <property type="match status" value="1"/>
</dbReference>
<evidence type="ECO:0000256" key="4">
    <source>
        <dbReference type="SAM" id="MobiDB-lite"/>
    </source>
</evidence>
<dbReference type="OMA" id="FMFILWR"/>
<dbReference type="GO" id="GO:0032993">
    <property type="term" value="C:protein-DNA complex"/>
    <property type="evidence" value="ECO:0007669"/>
    <property type="project" value="TreeGrafter"/>
</dbReference>
<dbReference type="GO" id="GO:0005634">
    <property type="term" value="C:nucleus"/>
    <property type="evidence" value="ECO:0007669"/>
    <property type="project" value="TreeGrafter"/>
</dbReference>
<accession>J7R8L8</accession>
<evidence type="ECO:0000259" key="5">
    <source>
        <dbReference type="SMART" id="SM00478"/>
    </source>
</evidence>
<dbReference type="HOGENOM" id="CLU_000445_72_4_1"/>
<dbReference type="KEGG" id="kng:KNAG_0G01570"/>
<gene>
    <name evidence="6" type="primary">KNAG0G01570</name>
    <name evidence="6" type="ordered locus">KNAG_0G01570</name>
</gene>
<organism evidence="6 7">
    <name type="scientific">Huiozyma naganishii (strain ATCC MYA-139 / BCRC 22969 / CBS 8797 / KCTC 17520 / NBRC 10181 / NCYC 3082 / Yp74L-3)</name>
    <name type="common">Yeast</name>
    <name type="synonym">Kazachstania naganishii</name>
    <dbReference type="NCBI Taxonomy" id="1071383"/>
    <lineage>
        <taxon>Eukaryota</taxon>
        <taxon>Fungi</taxon>
        <taxon>Dikarya</taxon>
        <taxon>Ascomycota</taxon>
        <taxon>Saccharomycotina</taxon>
        <taxon>Saccharomycetes</taxon>
        <taxon>Saccharomycetales</taxon>
        <taxon>Saccharomycetaceae</taxon>
        <taxon>Huiozyma</taxon>
    </lineage>
</organism>
<protein>
    <recommendedName>
        <fullName evidence="5">HhH-GPD domain-containing protein</fullName>
    </recommendedName>
</protein>
<dbReference type="SUPFAM" id="SSF48150">
    <property type="entry name" value="DNA-glycosylase"/>
    <property type="match status" value="1"/>
</dbReference>
<dbReference type="OrthoDB" id="415889at2759"/>
<dbReference type="Pfam" id="PF00730">
    <property type="entry name" value="HhH-GPD"/>
    <property type="match status" value="1"/>
</dbReference>
<dbReference type="Gene3D" id="1.10.340.30">
    <property type="entry name" value="Hypothetical protein, domain 2"/>
    <property type="match status" value="1"/>
</dbReference>
<evidence type="ECO:0000256" key="3">
    <source>
        <dbReference type="ARBA" id="ARBA00023204"/>
    </source>
</evidence>
<dbReference type="PANTHER" id="PTHR43003:SF5">
    <property type="entry name" value="DNA-3-METHYLADENINE GLYCOSYLASE"/>
    <property type="match status" value="1"/>
</dbReference>
<dbReference type="CDD" id="cd00056">
    <property type="entry name" value="ENDO3c"/>
    <property type="match status" value="1"/>
</dbReference>
<keyword evidence="2" id="KW-0227">DNA damage</keyword>
<name>J7R8L8_HUIN7</name>
<dbReference type="eggNOG" id="KOG1918">
    <property type="taxonomic scope" value="Eukaryota"/>
</dbReference>
<dbReference type="GO" id="GO:0006285">
    <property type="term" value="P:base-excision repair, AP site formation"/>
    <property type="evidence" value="ECO:0007669"/>
    <property type="project" value="EnsemblFungi"/>
</dbReference>
<dbReference type="GO" id="GO:0043916">
    <property type="term" value="F:DNA-7-methylguanine glycosylase activity"/>
    <property type="evidence" value="ECO:0007669"/>
    <property type="project" value="TreeGrafter"/>
</dbReference>
<evidence type="ECO:0000256" key="2">
    <source>
        <dbReference type="ARBA" id="ARBA00022763"/>
    </source>
</evidence>
<feature type="compositionally biased region" description="Basic and acidic residues" evidence="4">
    <location>
        <begin position="9"/>
        <end position="26"/>
    </location>
</feature>
<keyword evidence="7" id="KW-1185">Reference proteome</keyword>
<reference evidence="6 7" key="1">
    <citation type="journal article" date="2011" name="Proc. Natl. Acad. Sci. U.S.A.">
        <title>Evolutionary erosion of yeast sex chromosomes by mating-type switching accidents.</title>
        <authorList>
            <person name="Gordon J.L."/>
            <person name="Armisen D."/>
            <person name="Proux-Wera E."/>
            <person name="Oheigeartaigh S.S."/>
            <person name="Byrne K.P."/>
            <person name="Wolfe K.H."/>
        </authorList>
    </citation>
    <scope>NUCLEOTIDE SEQUENCE [LARGE SCALE GENOMIC DNA]</scope>
    <source>
        <strain evidence="7">ATCC MYA-139 / BCRC 22969 / CBS 8797 / CCRC 22969 / KCTC 17520 / NBRC 10181 / NCYC 3082</strain>
    </source>
</reference>
<proteinExistence type="inferred from homology"/>
<evidence type="ECO:0000313" key="6">
    <source>
        <dbReference type="EMBL" id="CCK71215.1"/>
    </source>
</evidence>
<dbReference type="GeneID" id="34526939"/>
<keyword evidence="3" id="KW-0234">DNA repair</keyword>
<evidence type="ECO:0000256" key="1">
    <source>
        <dbReference type="ARBA" id="ARBA00010817"/>
    </source>
</evidence>
<dbReference type="GO" id="GO:0032131">
    <property type="term" value="F:alkylated DNA binding"/>
    <property type="evidence" value="ECO:0007669"/>
    <property type="project" value="TreeGrafter"/>
</dbReference>
<reference evidence="7" key="2">
    <citation type="submission" date="2012-08" db="EMBL/GenBank/DDBJ databases">
        <title>Genome sequence of Kazachstania naganishii.</title>
        <authorList>
            <person name="Gordon J.L."/>
            <person name="Armisen D."/>
            <person name="Proux-Wera E."/>
            <person name="OhEigeartaigh S.S."/>
            <person name="Byrne K.P."/>
            <person name="Wolfe K.H."/>
        </authorList>
    </citation>
    <scope>NUCLEOTIDE SEQUENCE [LARGE SCALE GENOMIC DNA]</scope>
    <source>
        <strain evidence="7">ATCC MYA-139 / BCRC 22969 / CBS 8797 / CCRC 22969 / KCTC 17520 / NBRC 10181 / NCYC 3082</strain>
    </source>
</reference>
<dbReference type="InterPro" id="IPR003265">
    <property type="entry name" value="HhH-GPD_domain"/>
</dbReference>
<comment type="similarity">
    <text evidence="1">Belongs to the alkylbase DNA glycosidase AlkA family.</text>
</comment>
<feature type="domain" description="HhH-GPD" evidence="5">
    <location>
        <begin position="97"/>
        <end position="253"/>
    </location>
</feature>
<dbReference type="InterPro" id="IPR011257">
    <property type="entry name" value="DNA_glycosylase"/>
</dbReference>
<dbReference type="SMART" id="SM00478">
    <property type="entry name" value="ENDO3c"/>
    <property type="match status" value="1"/>
</dbReference>
<dbReference type="GO" id="GO:0008725">
    <property type="term" value="F:DNA-3-methyladenine glycosylase activity"/>
    <property type="evidence" value="ECO:0007669"/>
    <property type="project" value="EnsemblFungi"/>
</dbReference>